<keyword evidence="11" id="KW-1185">Reference proteome</keyword>
<dbReference type="GO" id="GO:0005524">
    <property type="term" value="F:ATP binding"/>
    <property type="evidence" value="ECO:0007669"/>
    <property type="project" value="UniProtKB-KW"/>
</dbReference>
<comment type="similarity">
    <text evidence="1">Belongs to the ABC transporter superfamily.</text>
</comment>
<dbReference type="Proteomes" id="UP000029844">
    <property type="component" value="Unassembled WGS sequence"/>
</dbReference>
<dbReference type="InterPro" id="IPR015860">
    <property type="entry name" value="ABC_transpr_TagH-like"/>
</dbReference>
<dbReference type="PANTHER" id="PTHR46743:SF2">
    <property type="entry name" value="TEICHOIC ACIDS EXPORT ATP-BINDING PROTEIN TAGH"/>
    <property type="match status" value="1"/>
</dbReference>
<dbReference type="CDD" id="cd03220">
    <property type="entry name" value="ABC_KpsT_Wzt"/>
    <property type="match status" value="1"/>
</dbReference>
<keyword evidence="8" id="KW-1133">Transmembrane helix</keyword>
<dbReference type="InterPro" id="IPR003593">
    <property type="entry name" value="AAA+_ATPase"/>
</dbReference>
<dbReference type="OrthoDB" id="9778870at2"/>
<evidence type="ECO:0000256" key="5">
    <source>
        <dbReference type="ARBA" id="ARBA00022840"/>
    </source>
</evidence>
<evidence type="ECO:0000313" key="11">
    <source>
        <dbReference type="Proteomes" id="UP000029844"/>
    </source>
</evidence>
<dbReference type="RefSeq" id="WP_052167644.1">
    <property type="nucleotide sequence ID" value="NZ_CBCSHQ010000002.1"/>
</dbReference>
<evidence type="ECO:0000256" key="8">
    <source>
        <dbReference type="SAM" id="Phobius"/>
    </source>
</evidence>
<comment type="caution">
    <text evidence="10">The sequence shown here is derived from an EMBL/GenBank/DDBJ whole genome shotgun (WGS) entry which is preliminary data.</text>
</comment>
<dbReference type="GeneID" id="58717934"/>
<proteinExistence type="inferred from homology"/>
<evidence type="ECO:0000256" key="7">
    <source>
        <dbReference type="ARBA" id="ARBA00023136"/>
    </source>
</evidence>
<reference evidence="10 11" key="1">
    <citation type="submission" date="2014-05" db="EMBL/GenBank/DDBJ databases">
        <title>Novel Listeriaceae from food processing environments.</title>
        <authorList>
            <person name="den Bakker H.C."/>
        </authorList>
    </citation>
    <scope>NUCLEOTIDE SEQUENCE [LARGE SCALE GENOMIC DNA]</scope>
    <source>
        <strain evidence="10 11">FSL A5-0281</strain>
    </source>
</reference>
<dbReference type="InterPro" id="IPR027417">
    <property type="entry name" value="P-loop_NTPase"/>
</dbReference>
<dbReference type="GO" id="GO:0016887">
    <property type="term" value="F:ATP hydrolysis activity"/>
    <property type="evidence" value="ECO:0007669"/>
    <property type="project" value="InterPro"/>
</dbReference>
<evidence type="ECO:0000256" key="3">
    <source>
        <dbReference type="ARBA" id="ARBA00022475"/>
    </source>
</evidence>
<keyword evidence="7 8" id="KW-0472">Membrane</keyword>
<evidence type="ECO:0000256" key="2">
    <source>
        <dbReference type="ARBA" id="ARBA00022448"/>
    </source>
</evidence>
<dbReference type="Gene3D" id="3.40.50.300">
    <property type="entry name" value="P-loop containing nucleotide triphosphate hydrolases"/>
    <property type="match status" value="1"/>
</dbReference>
<evidence type="ECO:0000259" key="9">
    <source>
        <dbReference type="PROSITE" id="PS50893"/>
    </source>
</evidence>
<dbReference type="FunFam" id="3.40.50.300:FF:003010">
    <property type="entry name" value="Teichoic acids export ATP-binding protein TagH"/>
    <property type="match status" value="1"/>
</dbReference>
<keyword evidence="8" id="KW-0812">Transmembrane</keyword>
<organism evidence="10 11">
    <name type="scientific">Listeria booriae</name>
    <dbReference type="NCBI Taxonomy" id="1552123"/>
    <lineage>
        <taxon>Bacteria</taxon>
        <taxon>Bacillati</taxon>
        <taxon>Bacillota</taxon>
        <taxon>Bacilli</taxon>
        <taxon>Bacillales</taxon>
        <taxon>Listeriaceae</taxon>
        <taxon>Listeria</taxon>
    </lineage>
</organism>
<dbReference type="PROSITE" id="PS00211">
    <property type="entry name" value="ABC_TRANSPORTER_1"/>
    <property type="match status" value="1"/>
</dbReference>
<dbReference type="PANTHER" id="PTHR46743">
    <property type="entry name" value="TEICHOIC ACIDS EXPORT ATP-BINDING PROTEIN TAGH"/>
    <property type="match status" value="1"/>
</dbReference>
<protein>
    <submittedName>
        <fullName evidence="10">Sugar ABC transporter ATP-binding protein</fullName>
    </submittedName>
</protein>
<dbReference type="STRING" id="1552123.EP57_11225"/>
<evidence type="ECO:0000256" key="6">
    <source>
        <dbReference type="ARBA" id="ARBA00022967"/>
    </source>
</evidence>
<keyword evidence="5 10" id="KW-0067">ATP-binding</keyword>
<evidence type="ECO:0000256" key="4">
    <source>
        <dbReference type="ARBA" id="ARBA00022741"/>
    </source>
</evidence>
<feature type="domain" description="ABC transporter" evidence="9">
    <location>
        <begin position="26"/>
        <end position="246"/>
    </location>
</feature>
<keyword evidence="4" id="KW-0547">Nucleotide-binding</keyword>
<dbReference type="PROSITE" id="PS50893">
    <property type="entry name" value="ABC_TRANSPORTER_2"/>
    <property type="match status" value="1"/>
</dbReference>
<feature type="transmembrane region" description="Helical" evidence="8">
    <location>
        <begin position="287"/>
        <end position="304"/>
    </location>
</feature>
<accession>A0A099W8R5</accession>
<dbReference type="SMART" id="SM00382">
    <property type="entry name" value="AAA"/>
    <property type="match status" value="1"/>
</dbReference>
<dbReference type="Pfam" id="PF00005">
    <property type="entry name" value="ABC_tran"/>
    <property type="match status" value="1"/>
</dbReference>
<keyword evidence="2" id="KW-0813">Transport</keyword>
<keyword evidence="6" id="KW-1278">Translocase</keyword>
<name>A0A099W8R5_9LIST</name>
<evidence type="ECO:0000256" key="1">
    <source>
        <dbReference type="ARBA" id="ARBA00005417"/>
    </source>
</evidence>
<dbReference type="InterPro" id="IPR017871">
    <property type="entry name" value="ABC_transporter-like_CS"/>
</dbReference>
<dbReference type="SUPFAM" id="SSF52540">
    <property type="entry name" value="P-loop containing nucleoside triphosphate hydrolases"/>
    <property type="match status" value="1"/>
</dbReference>
<keyword evidence="3" id="KW-1003">Cell membrane</keyword>
<dbReference type="InterPro" id="IPR050683">
    <property type="entry name" value="Bact_Polysacc_Export_ATP-bd"/>
</dbReference>
<dbReference type="EMBL" id="JNFA01000024">
    <property type="protein sequence ID" value="KGL40455.1"/>
    <property type="molecule type" value="Genomic_DNA"/>
</dbReference>
<sequence>MAKNIKVAFKHVSKEYDLYQNKSDKIKSLFLPKSKQNQSFWALRDVNFNIYDGETVGLIGINGSGKSTISNIMSGVIPPTQGEVVINGETSLIAIAVGLKGPLTGYENVRLKLLMHGLKTSEINALMPSIIDFADIGDFMNQPIQNYSSGMRSRLGFAISVHTDPDILVIDEALSVGDSTFYKKCVDKITEFKEAGRTIVFVSHSLGQMKGLCDRIIWMHYGQVREIGDAQEVADKYDEFVRWFNGQPKSYKKEYQDDYKTTQKQPQKVNYPNPNANKYRLSWFDKIMMTLLIALAIFFGYFVGTGHSVMGLFKASDDRPAENQVVKTATTETIHIETNKTTA</sequence>
<gene>
    <name evidence="10" type="ORF">EP57_11225</name>
</gene>
<dbReference type="GO" id="GO:0140359">
    <property type="term" value="F:ABC-type transporter activity"/>
    <property type="evidence" value="ECO:0007669"/>
    <property type="project" value="InterPro"/>
</dbReference>
<dbReference type="eggNOG" id="COG1134">
    <property type="taxonomic scope" value="Bacteria"/>
</dbReference>
<dbReference type="InterPro" id="IPR003439">
    <property type="entry name" value="ABC_transporter-like_ATP-bd"/>
</dbReference>
<dbReference type="GO" id="GO:0016020">
    <property type="term" value="C:membrane"/>
    <property type="evidence" value="ECO:0007669"/>
    <property type="project" value="InterPro"/>
</dbReference>
<dbReference type="AlphaFoldDB" id="A0A099W8R5"/>
<evidence type="ECO:0000313" key="10">
    <source>
        <dbReference type="EMBL" id="KGL40455.1"/>
    </source>
</evidence>